<evidence type="ECO:0000256" key="4">
    <source>
        <dbReference type="ARBA" id="ARBA00011245"/>
    </source>
</evidence>
<evidence type="ECO:0000313" key="13">
    <source>
        <dbReference type="Proteomes" id="UP000620874"/>
    </source>
</evidence>
<keyword evidence="8 10" id="KW-0326">Glycosidase</keyword>
<dbReference type="SMART" id="SM01038">
    <property type="entry name" value="Bgal_small_N"/>
    <property type="match status" value="1"/>
</dbReference>
<feature type="domain" description="Beta galactosidase small chain/" evidence="11">
    <location>
        <begin position="757"/>
        <end position="1034"/>
    </location>
</feature>
<dbReference type="InterPro" id="IPR006101">
    <property type="entry name" value="Glyco_hydro_2"/>
</dbReference>
<dbReference type="PANTHER" id="PTHR46323:SF2">
    <property type="entry name" value="BETA-GALACTOSIDASE"/>
    <property type="match status" value="1"/>
</dbReference>
<evidence type="ECO:0000256" key="1">
    <source>
        <dbReference type="ARBA" id="ARBA00001412"/>
    </source>
</evidence>
<dbReference type="InterPro" id="IPR050347">
    <property type="entry name" value="Bact_Beta-galactosidase"/>
</dbReference>
<dbReference type="SUPFAM" id="SSF49785">
    <property type="entry name" value="Galactose-binding domain-like"/>
    <property type="match status" value="1"/>
</dbReference>
<dbReference type="InterPro" id="IPR014718">
    <property type="entry name" value="GH-type_carb-bd"/>
</dbReference>
<evidence type="ECO:0000313" key="12">
    <source>
        <dbReference type="EMBL" id="MBD8038986.1"/>
    </source>
</evidence>
<name>A0ABR8Y450_9BACT</name>
<dbReference type="Gene3D" id="2.60.40.10">
    <property type="entry name" value="Immunoglobulins"/>
    <property type="match status" value="2"/>
</dbReference>
<dbReference type="PANTHER" id="PTHR46323">
    <property type="entry name" value="BETA-GALACTOSIDASE"/>
    <property type="match status" value="1"/>
</dbReference>
<comment type="subunit">
    <text evidence="4">Monomer.</text>
</comment>
<dbReference type="SUPFAM" id="SSF51445">
    <property type="entry name" value="(Trans)glycosidases"/>
    <property type="match status" value="1"/>
</dbReference>
<comment type="similarity">
    <text evidence="3 10">Belongs to the glycosyl hydrolase 2 family.</text>
</comment>
<protein>
    <recommendedName>
        <fullName evidence="5 10">Beta-galactosidase</fullName>
        <ecNumber evidence="5 10">3.2.1.23</ecNumber>
    </recommendedName>
    <alternativeName>
        <fullName evidence="9 10">Lactase</fullName>
    </alternativeName>
</protein>
<keyword evidence="13" id="KW-1185">Reference proteome</keyword>
<proteinExistence type="inferred from homology"/>
<organism evidence="12 13">
    <name type="scientific">Phocaeicola intestinalis</name>
    <dbReference type="NCBI Taxonomy" id="2762212"/>
    <lineage>
        <taxon>Bacteria</taxon>
        <taxon>Pseudomonadati</taxon>
        <taxon>Bacteroidota</taxon>
        <taxon>Bacteroidia</taxon>
        <taxon>Bacteroidales</taxon>
        <taxon>Bacteroidaceae</taxon>
        <taxon>Phocaeicola</taxon>
    </lineage>
</organism>
<evidence type="ECO:0000256" key="5">
    <source>
        <dbReference type="ARBA" id="ARBA00012756"/>
    </source>
</evidence>
<comment type="cofactor">
    <cofactor evidence="2">
        <name>Ca(2+)</name>
        <dbReference type="ChEBI" id="CHEBI:29108"/>
    </cofactor>
</comment>
<dbReference type="InterPro" id="IPR006103">
    <property type="entry name" value="Glyco_hydro_2_cat"/>
</dbReference>
<evidence type="ECO:0000256" key="9">
    <source>
        <dbReference type="ARBA" id="ARBA00032230"/>
    </source>
</evidence>
<dbReference type="InterPro" id="IPR023230">
    <property type="entry name" value="Glyco_hydro_2_CS"/>
</dbReference>
<dbReference type="InterPro" id="IPR013783">
    <property type="entry name" value="Ig-like_fold"/>
</dbReference>
<dbReference type="Pfam" id="PF16353">
    <property type="entry name" value="LacZ_4"/>
    <property type="match status" value="1"/>
</dbReference>
<dbReference type="EMBL" id="JACSPP010000002">
    <property type="protein sequence ID" value="MBD8038986.1"/>
    <property type="molecule type" value="Genomic_DNA"/>
</dbReference>
<evidence type="ECO:0000259" key="11">
    <source>
        <dbReference type="SMART" id="SM01038"/>
    </source>
</evidence>
<gene>
    <name evidence="12" type="ORF">H9625_00735</name>
</gene>
<dbReference type="InterPro" id="IPR017853">
    <property type="entry name" value="GH"/>
</dbReference>
<evidence type="ECO:0000256" key="6">
    <source>
        <dbReference type="ARBA" id="ARBA00022801"/>
    </source>
</evidence>
<dbReference type="InterPro" id="IPR008979">
    <property type="entry name" value="Galactose-bd-like_sf"/>
</dbReference>
<dbReference type="InterPro" id="IPR006104">
    <property type="entry name" value="Glyco_hydro_2_N"/>
</dbReference>
<comment type="catalytic activity">
    <reaction evidence="1 10">
        <text>Hydrolysis of terminal non-reducing beta-D-galactose residues in beta-D-galactosides.</text>
        <dbReference type="EC" id="3.2.1.23"/>
    </reaction>
</comment>
<dbReference type="Pfam" id="PF00703">
    <property type="entry name" value="Glyco_hydro_2"/>
    <property type="match status" value="1"/>
</dbReference>
<keyword evidence="6 10" id="KW-0378">Hydrolase</keyword>
<sequence length="1051" mass="120325">MKHTAFILTFICATAWADNSQPWQDARINEINREPMTAHFLPFISEQAALAQQALPDEQRFNVNPATERRISLNGTWKFLYSKNNDACPADFQKPGYNTKKWKDIQVPGSWELQGFDAPIYTDTRYPFPPNPPYVPTDYNPVGAYVHEFTVPEGWDGMDIFLDFEGVESAFYCWVNGELAGYSEDSRLPAHFNVTNLLKKGKNKLAVKVFRYSDGSYMEGQDYWKYSGIERDVYLYARPQSRVKDFRMTAELVNGYKDGDFDLDVILNEPRQGQRVDVKILDAAGKQLIAETKTVSNETDTLFTIEKMFPNVLPWNAETPNLYTLVVTASDTQGKTLESFAHPFGFRTVEMKNGQQLINGVPVLFKGVNRHEHNRFTGRTIDVASMVEDIRLMKQFNINSVRNCHYPNRYEWYSLCDKYGLYLVDEANLESHGMMFHKDETLANYPDWEGAFMQRMSRMVQRDRNYTAIVTWSLGNESGYGKNFETIYHWTKQTDPTRPVQYEGGGYESVSDIYCPMYARIWRLRQHVNQRDARPLILCEYAHSMGNSTGNLQDYWDLIYKYDQLQGGFIWDWVDQTFAKKDEKGHDIWAYGGDMGFVGVPNDSNFCSNGLVASDRSLHPHIWEVKKVYQYVHFKPVAFTANRVEVDNWFDFIDLSDYQLRWTIEADGKAVQGGTMDFPYIPARSKGEVELPLQTLPAGNKEYFLKLEAITRKDTPLVPAGHVAAMEQWQLPVSNVASAMETVNGTLQSERTPEALTLNGTNFRISFSTKSGEMTALEYNGKNLVKEGLQANFWRGLTDNDVANGTEARCQTWKHAGQNATLKDIRLEESADKQLATVTAMYDMKEQESALTVTYRIRPNGVVGVTMQFTAGKKQLPEMPRLGMRMVLPGEYEQMTWLGRGPQENYADRKTGAAIGLYNATVWEQYHPYVRAQETGNKCDVRWVALRNAAGEGLLVTGEEPLNVSAWNFPMEDIMYRPFNIERRHGGSIEKKDMVWLNIDHLQMGVGGDNTWGAEVHPEYTITPHDWTYSFTLQPLGNKDDAAELAHKVWF</sequence>
<dbReference type="Gene3D" id="2.60.120.260">
    <property type="entry name" value="Galactose-binding domain-like"/>
    <property type="match status" value="1"/>
</dbReference>
<dbReference type="Pfam" id="PF02929">
    <property type="entry name" value="Bgal_small_N"/>
    <property type="match status" value="1"/>
</dbReference>
<dbReference type="InterPro" id="IPR011013">
    <property type="entry name" value="Gal_mutarotase_sf_dom"/>
</dbReference>
<dbReference type="Gene3D" id="3.20.20.80">
    <property type="entry name" value="Glycosidases"/>
    <property type="match status" value="1"/>
</dbReference>
<dbReference type="Gene3D" id="2.70.98.10">
    <property type="match status" value="1"/>
</dbReference>
<dbReference type="SUPFAM" id="SSF74650">
    <property type="entry name" value="Galactose mutarotase-like"/>
    <property type="match status" value="1"/>
</dbReference>
<comment type="caution">
    <text evidence="12">The sequence shown here is derived from an EMBL/GenBank/DDBJ whole genome shotgun (WGS) entry which is preliminary data.</text>
</comment>
<evidence type="ECO:0000256" key="7">
    <source>
        <dbReference type="ARBA" id="ARBA00022837"/>
    </source>
</evidence>
<dbReference type="PROSITE" id="PS00719">
    <property type="entry name" value="GLYCOSYL_HYDROL_F2_1"/>
    <property type="match status" value="1"/>
</dbReference>
<evidence type="ECO:0000256" key="3">
    <source>
        <dbReference type="ARBA" id="ARBA00007401"/>
    </source>
</evidence>
<dbReference type="RefSeq" id="WP_191762743.1">
    <property type="nucleotide sequence ID" value="NZ_JACSPP010000002.1"/>
</dbReference>
<dbReference type="InterPro" id="IPR036156">
    <property type="entry name" value="Beta-gal/glucu_dom_sf"/>
</dbReference>
<dbReference type="Pfam" id="PF02837">
    <property type="entry name" value="Glyco_hydro_2_N"/>
    <property type="match status" value="1"/>
</dbReference>
<dbReference type="InterPro" id="IPR004199">
    <property type="entry name" value="B-gal_small/dom_5"/>
</dbReference>
<keyword evidence="7" id="KW-0106">Calcium</keyword>
<dbReference type="SUPFAM" id="SSF49303">
    <property type="entry name" value="beta-Galactosidase/glucuronidase domain"/>
    <property type="match status" value="2"/>
</dbReference>
<dbReference type="PRINTS" id="PR00132">
    <property type="entry name" value="GLHYDRLASE2"/>
</dbReference>
<evidence type="ECO:0000256" key="10">
    <source>
        <dbReference type="RuleBase" id="RU361154"/>
    </source>
</evidence>
<evidence type="ECO:0000256" key="8">
    <source>
        <dbReference type="ARBA" id="ARBA00023295"/>
    </source>
</evidence>
<reference evidence="12 13" key="1">
    <citation type="submission" date="2020-08" db="EMBL/GenBank/DDBJ databases">
        <title>A Genomic Blueprint of the Chicken Gut Microbiome.</title>
        <authorList>
            <person name="Gilroy R."/>
            <person name="Ravi A."/>
            <person name="Getino M."/>
            <person name="Pursley I."/>
            <person name="Horton D.L."/>
            <person name="Alikhan N.-F."/>
            <person name="Baker D."/>
            <person name="Gharbi K."/>
            <person name="Hall N."/>
            <person name="Watson M."/>
            <person name="Adriaenssens E.M."/>
            <person name="Foster-Nyarko E."/>
            <person name="Jarju S."/>
            <person name="Secka A."/>
            <person name="Antonio M."/>
            <person name="Oren A."/>
            <person name="Chaudhuri R."/>
            <person name="La Ragione R.M."/>
            <person name="Hildebrand F."/>
            <person name="Pallen M.J."/>
        </authorList>
    </citation>
    <scope>NUCLEOTIDE SEQUENCE [LARGE SCALE GENOMIC DNA]</scope>
    <source>
        <strain evidence="12 13">Sa1CVN1</strain>
    </source>
</reference>
<dbReference type="EC" id="3.2.1.23" evidence="5 10"/>
<dbReference type="InterPro" id="IPR006102">
    <property type="entry name" value="Ig-like_GH2"/>
</dbReference>
<dbReference type="InterPro" id="IPR032312">
    <property type="entry name" value="LacZ_4"/>
</dbReference>
<accession>A0ABR8Y450</accession>
<evidence type="ECO:0000256" key="2">
    <source>
        <dbReference type="ARBA" id="ARBA00001913"/>
    </source>
</evidence>
<dbReference type="Pfam" id="PF02836">
    <property type="entry name" value="Glyco_hydro_2_C"/>
    <property type="match status" value="1"/>
</dbReference>
<dbReference type="Proteomes" id="UP000620874">
    <property type="component" value="Unassembled WGS sequence"/>
</dbReference>